<dbReference type="InterPro" id="IPR038731">
    <property type="entry name" value="RgtA/B/C-like"/>
</dbReference>
<dbReference type="Pfam" id="PF13231">
    <property type="entry name" value="PMT_2"/>
    <property type="match status" value="1"/>
</dbReference>
<comment type="caution">
    <text evidence="10">The sequence shown here is derived from an EMBL/GenBank/DDBJ whole genome shotgun (WGS) entry which is preliminary data.</text>
</comment>
<keyword evidence="7 8" id="KW-0472">Membrane</keyword>
<feature type="transmembrane region" description="Helical" evidence="8">
    <location>
        <begin position="33"/>
        <end position="51"/>
    </location>
</feature>
<feature type="transmembrane region" description="Helical" evidence="8">
    <location>
        <begin position="333"/>
        <end position="349"/>
    </location>
</feature>
<dbReference type="GO" id="GO:0016763">
    <property type="term" value="F:pentosyltransferase activity"/>
    <property type="evidence" value="ECO:0007669"/>
    <property type="project" value="TreeGrafter"/>
</dbReference>
<evidence type="ECO:0000256" key="2">
    <source>
        <dbReference type="ARBA" id="ARBA00022475"/>
    </source>
</evidence>
<evidence type="ECO:0000256" key="4">
    <source>
        <dbReference type="ARBA" id="ARBA00022679"/>
    </source>
</evidence>
<organism evidence="10 11">
    <name type="scientific">Lyngbya aestuarii BL J</name>
    <dbReference type="NCBI Taxonomy" id="1348334"/>
    <lineage>
        <taxon>Bacteria</taxon>
        <taxon>Bacillati</taxon>
        <taxon>Cyanobacteriota</taxon>
        <taxon>Cyanophyceae</taxon>
        <taxon>Oscillatoriophycideae</taxon>
        <taxon>Oscillatoriales</taxon>
        <taxon>Microcoleaceae</taxon>
        <taxon>Lyngbya</taxon>
    </lineage>
</organism>
<gene>
    <name evidence="10" type="ORF">M595_4181</name>
</gene>
<feature type="transmembrane region" description="Helical" evidence="8">
    <location>
        <begin position="138"/>
        <end position="160"/>
    </location>
</feature>
<keyword evidence="5 8" id="KW-0812">Transmembrane</keyword>
<sequence>MINFVKTTEINCKISQQSERKQIMDQSKSTTRWLQQFAAFLLIVGIAFRFVNLGYKVYWYDEVHTSVRSSGYLLDDLIPQIYTGQLIRARDLVEIYQYPTAEKSLKDAFTSFRKHPEHSPFYYLLARFWMQIFGHSVATIRCLSALISLLCFPVMYWLCLELFQSATVGWVGMGILAISPFHVLYAQEARAYSLWTFTILFSSAALLRALRVTQTNQAVKSKRLAWGIYAFSLTLGLYSHLFSVFVYLAHGIYVFGLKQWRKFEYIIPAISAVLLSVILFLPWLIIIFTNFPDLIDNTSSHRITRPGTMLFWGLNLTRLTFDFNQGYSLLNPILYPIIMIAGYSVDFLVKKTPIKTWFFIITLMGVMGTALILPDLFWGGQRSTIARYGIPSYLGLQISLAYLLTTKISDNFLKSQLKKRWKYIFLGIGFSGILSCLVSSIHPVWWHKSYTRSRYVSPVAEIINLSKSPLVISDSEPGRILPLSHRLKPNVYLQLVVQSNIPLLPEQDFSDLFLYRPSEVLIEGIEQVYQANLEKVYKQGWLWRVELPE</sequence>
<feature type="transmembrane region" description="Helical" evidence="8">
    <location>
        <begin position="356"/>
        <end position="373"/>
    </location>
</feature>
<feature type="transmembrane region" description="Helical" evidence="8">
    <location>
        <begin position="167"/>
        <end position="186"/>
    </location>
</feature>
<evidence type="ECO:0000256" key="3">
    <source>
        <dbReference type="ARBA" id="ARBA00022676"/>
    </source>
</evidence>
<keyword evidence="6 8" id="KW-1133">Transmembrane helix</keyword>
<proteinExistence type="predicted"/>
<feature type="transmembrane region" description="Helical" evidence="8">
    <location>
        <begin position="224"/>
        <end position="253"/>
    </location>
</feature>
<evidence type="ECO:0000256" key="1">
    <source>
        <dbReference type="ARBA" id="ARBA00004651"/>
    </source>
</evidence>
<dbReference type="PANTHER" id="PTHR33908">
    <property type="entry name" value="MANNOSYLTRANSFERASE YKCB-RELATED"/>
    <property type="match status" value="1"/>
</dbReference>
<protein>
    <submittedName>
        <fullName evidence="10">Dolichyl-phosphate-mannose-mannosyltransferase family protein</fullName>
    </submittedName>
</protein>
<evidence type="ECO:0000256" key="6">
    <source>
        <dbReference type="ARBA" id="ARBA00022989"/>
    </source>
</evidence>
<dbReference type="PANTHER" id="PTHR33908:SF11">
    <property type="entry name" value="MEMBRANE PROTEIN"/>
    <property type="match status" value="1"/>
</dbReference>
<evidence type="ECO:0000256" key="8">
    <source>
        <dbReference type="SAM" id="Phobius"/>
    </source>
</evidence>
<comment type="subcellular location">
    <subcellularLocation>
        <location evidence="1">Cell membrane</location>
        <topology evidence="1">Multi-pass membrane protein</topology>
    </subcellularLocation>
</comment>
<accession>U7QHD9</accession>
<evidence type="ECO:0000256" key="7">
    <source>
        <dbReference type="ARBA" id="ARBA00023136"/>
    </source>
</evidence>
<dbReference type="InterPro" id="IPR050297">
    <property type="entry name" value="LipidA_mod_glycosyltrf_83"/>
</dbReference>
<reference evidence="10 11" key="1">
    <citation type="journal article" date="2013" name="Front. Microbiol.">
        <title>Comparative genomic analyses of the cyanobacterium, Lyngbya aestuarii BL J, a powerful hydrogen producer.</title>
        <authorList>
            <person name="Kothari A."/>
            <person name="Vaughn M."/>
            <person name="Garcia-Pichel F."/>
        </authorList>
    </citation>
    <scope>NUCLEOTIDE SEQUENCE [LARGE SCALE GENOMIC DNA]</scope>
    <source>
        <strain evidence="10 11">BL J</strain>
    </source>
</reference>
<dbReference type="EMBL" id="AUZM01000047">
    <property type="protein sequence ID" value="ERT05856.1"/>
    <property type="molecule type" value="Genomic_DNA"/>
</dbReference>
<dbReference type="PATRIC" id="fig|1348334.3.peg.4042"/>
<feature type="transmembrane region" description="Helical" evidence="8">
    <location>
        <begin position="265"/>
        <end position="291"/>
    </location>
</feature>
<feature type="transmembrane region" description="Helical" evidence="8">
    <location>
        <begin position="424"/>
        <end position="446"/>
    </location>
</feature>
<name>U7QHD9_9CYAN</name>
<feature type="domain" description="Glycosyltransferase RgtA/B/C/D-like" evidence="9">
    <location>
        <begin position="118"/>
        <end position="285"/>
    </location>
</feature>
<keyword evidence="3 10" id="KW-0328">Glycosyltransferase</keyword>
<evidence type="ECO:0000259" key="9">
    <source>
        <dbReference type="Pfam" id="PF13231"/>
    </source>
</evidence>
<dbReference type="AlphaFoldDB" id="U7QHD9"/>
<feature type="transmembrane region" description="Helical" evidence="8">
    <location>
        <begin position="385"/>
        <end position="404"/>
    </location>
</feature>
<dbReference type="GO" id="GO:0009103">
    <property type="term" value="P:lipopolysaccharide biosynthetic process"/>
    <property type="evidence" value="ECO:0007669"/>
    <property type="project" value="UniProtKB-ARBA"/>
</dbReference>
<keyword evidence="11" id="KW-1185">Reference proteome</keyword>
<keyword evidence="4 10" id="KW-0808">Transferase</keyword>
<dbReference type="Proteomes" id="UP000017127">
    <property type="component" value="Unassembled WGS sequence"/>
</dbReference>
<keyword evidence="2" id="KW-1003">Cell membrane</keyword>
<dbReference type="GO" id="GO:0005886">
    <property type="term" value="C:plasma membrane"/>
    <property type="evidence" value="ECO:0007669"/>
    <property type="project" value="UniProtKB-SubCell"/>
</dbReference>
<evidence type="ECO:0000313" key="11">
    <source>
        <dbReference type="Proteomes" id="UP000017127"/>
    </source>
</evidence>
<evidence type="ECO:0000313" key="10">
    <source>
        <dbReference type="EMBL" id="ERT05856.1"/>
    </source>
</evidence>
<evidence type="ECO:0000256" key="5">
    <source>
        <dbReference type="ARBA" id="ARBA00022692"/>
    </source>
</evidence>
<feature type="transmembrane region" description="Helical" evidence="8">
    <location>
        <begin position="192"/>
        <end position="212"/>
    </location>
</feature>